<gene>
    <name evidence="1" type="ORF">LCGC14_0954910</name>
</gene>
<dbReference type="EMBL" id="LAZR01003419">
    <property type="protein sequence ID" value="KKN18518.1"/>
    <property type="molecule type" value="Genomic_DNA"/>
</dbReference>
<proteinExistence type="predicted"/>
<name>A0A0F9RMJ6_9ZZZZ</name>
<sequence length="68" mass="7172">MRRLLIRGELKFGAEATQAVVVKNTSGGDLVEGDVVVLDPTNCTSTLVAITTTSSANDLDVYGMLSRT</sequence>
<dbReference type="AlphaFoldDB" id="A0A0F9RMJ6"/>
<protein>
    <submittedName>
        <fullName evidence="1">Uncharacterized protein</fullName>
    </submittedName>
</protein>
<accession>A0A0F9RMJ6</accession>
<comment type="caution">
    <text evidence="1">The sequence shown here is derived from an EMBL/GenBank/DDBJ whole genome shotgun (WGS) entry which is preliminary data.</text>
</comment>
<organism evidence="1">
    <name type="scientific">marine sediment metagenome</name>
    <dbReference type="NCBI Taxonomy" id="412755"/>
    <lineage>
        <taxon>unclassified sequences</taxon>
        <taxon>metagenomes</taxon>
        <taxon>ecological metagenomes</taxon>
    </lineage>
</organism>
<reference evidence="1" key="1">
    <citation type="journal article" date="2015" name="Nature">
        <title>Complex archaea that bridge the gap between prokaryotes and eukaryotes.</title>
        <authorList>
            <person name="Spang A."/>
            <person name="Saw J.H."/>
            <person name="Jorgensen S.L."/>
            <person name="Zaremba-Niedzwiedzka K."/>
            <person name="Martijn J."/>
            <person name="Lind A.E."/>
            <person name="van Eijk R."/>
            <person name="Schleper C."/>
            <person name="Guy L."/>
            <person name="Ettema T.J."/>
        </authorList>
    </citation>
    <scope>NUCLEOTIDE SEQUENCE</scope>
</reference>
<evidence type="ECO:0000313" key="1">
    <source>
        <dbReference type="EMBL" id="KKN18518.1"/>
    </source>
</evidence>